<dbReference type="InterPro" id="IPR036343">
    <property type="entry name" value="GluRdtase_N_sf"/>
</dbReference>
<dbReference type="CDD" id="cd05213">
    <property type="entry name" value="NAD_bind_Glutamyl_tRNA_reduct"/>
    <property type="match status" value="1"/>
</dbReference>
<dbReference type="FunFam" id="3.30.460.30:FF:000001">
    <property type="entry name" value="Glutamyl-tRNA reductase"/>
    <property type="match status" value="1"/>
</dbReference>
<dbReference type="InterPro" id="IPR000343">
    <property type="entry name" value="4pyrrol_synth_GluRdtase"/>
</dbReference>
<dbReference type="NCBIfam" id="TIGR01035">
    <property type="entry name" value="hemA"/>
    <property type="match status" value="1"/>
</dbReference>
<evidence type="ECO:0000256" key="9">
    <source>
        <dbReference type="RuleBase" id="RU000584"/>
    </source>
</evidence>
<evidence type="ECO:0000259" key="11">
    <source>
        <dbReference type="Pfam" id="PF01488"/>
    </source>
</evidence>
<dbReference type="GO" id="GO:0008883">
    <property type="term" value="F:glutamyl-tRNA reductase activity"/>
    <property type="evidence" value="ECO:0007669"/>
    <property type="project" value="UniProtKB-EC"/>
</dbReference>
<comment type="pathway">
    <text evidence="1 9">Porphyrin-containing compound metabolism; protoporphyrin-IX biosynthesis; 5-aminolevulinate from L-glutamyl-tRNA(Glu): step 1/2.</text>
</comment>
<dbReference type="HAMAP" id="MF_00087">
    <property type="entry name" value="Glu_tRNA_reductase"/>
    <property type="match status" value="1"/>
</dbReference>
<dbReference type="InterPro" id="IPR006151">
    <property type="entry name" value="Shikm_DH/Glu-tRNA_Rdtase"/>
</dbReference>
<evidence type="ECO:0000313" key="14">
    <source>
        <dbReference type="Proteomes" id="UP001604336"/>
    </source>
</evidence>
<comment type="similarity">
    <text evidence="2 9">Belongs to the glutamyl-tRNA reductase family.</text>
</comment>
<dbReference type="EC" id="1.2.1.70" evidence="3 9"/>
<evidence type="ECO:0000259" key="10">
    <source>
        <dbReference type="Pfam" id="PF00745"/>
    </source>
</evidence>
<dbReference type="InterPro" id="IPR036453">
    <property type="entry name" value="GluRdtase_dimer_dom_sf"/>
</dbReference>
<protein>
    <recommendedName>
        <fullName evidence="3 9">Glutamyl-tRNA reductase</fullName>
        <ecNumber evidence="3 9">1.2.1.70</ecNumber>
    </recommendedName>
</protein>
<keyword evidence="4 9" id="KW-0521">NADP</keyword>
<dbReference type="FunFam" id="3.40.50.720:FF:000031">
    <property type="entry name" value="Glutamyl-tRNA reductase"/>
    <property type="match status" value="1"/>
</dbReference>
<dbReference type="PANTHER" id="PTHR43120">
    <property type="entry name" value="GLUTAMYL-TRNA REDUCTASE 1, CHLOROPLASTIC"/>
    <property type="match status" value="1"/>
</dbReference>
<evidence type="ECO:0000256" key="5">
    <source>
        <dbReference type="ARBA" id="ARBA00023002"/>
    </source>
</evidence>
<gene>
    <name evidence="13" type="ORF">Adt_39650</name>
</gene>
<dbReference type="PANTHER" id="PTHR43120:SF1">
    <property type="entry name" value="GLUTAMYL-TRNA REDUCTASE 1, CHLOROPLASTIC"/>
    <property type="match status" value="1"/>
</dbReference>
<evidence type="ECO:0000256" key="1">
    <source>
        <dbReference type="ARBA" id="ARBA00005059"/>
    </source>
</evidence>
<feature type="domain" description="Tetrapyrrole biosynthesis glutamyl-tRNA reductase dimerisation" evidence="10">
    <location>
        <begin position="438"/>
        <end position="542"/>
    </location>
</feature>
<proteinExistence type="inferred from homology"/>
<keyword evidence="14" id="KW-1185">Reference proteome</keyword>
<dbReference type="InterPro" id="IPR018214">
    <property type="entry name" value="GluRdtase_CS"/>
</dbReference>
<accession>A0ABD1Q5P8</accession>
<dbReference type="Gene3D" id="3.40.50.720">
    <property type="entry name" value="NAD(P)-binding Rossmann-like Domain"/>
    <property type="match status" value="1"/>
</dbReference>
<organism evidence="13 14">
    <name type="scientific">Abeliophyllum distichum</name>
    <dbReference type="NCBI Taxonomy" id="126358"/>
    <lineage>
        <taxon>Eukaryota</taxon>
        <taxon>Viridiplantae</taxon>
        <taxon>Streptophyta</taxon>
        <taxon>Embryophyta</taxon>
        <taxon>Tracheophyta</taxon>
        <taxon>Spermatophyta</taxon>
        <taxon>Magnoliopsida</taxon>
        <taxon>eudicotyledons</taxon>
        <taxon>Gunneridae</taxon>
        <taxon>Pentapetalae</taxon>
        <taxon>asterids</taxon>
        <taxon>lamiids</taxon>
        <taxon>Lamiales</taxon>
        <taxon>Oleaceae</taxon>
        <taxon>Forsythieae</taxon>
        <taxon>Abeliophyllum</taxon>
    </lineage>
</organism>
<evidence type="ECO:0000256" key="4">
    <source>
        <dbReference type="ARBA" id="ARBA00022857"/>
    </source>
</evidence>
<comment type="catalytic activity">
    <reaction evidence="8 9">
        <text>(S)-4-amino-5-oxopentanoate + tRNA(Glu) + NADP(+) = L-glutamyl-tRNA(Glu) + NADPH + H(+)</text>
        <dbReference type="Rhea" id="RHEA:12344"/>
        <dbReference type="Rhea" id="RHEA-COMP:9663"/>
        <dbReference type="Rhea" id="RHEA-COMP:9680"/>
        <dbReference type="ChEBI" id="CHEBI:15378"/>
        <dbReference type="ChEBI" id="CHEBI:57501"/>
        <dbReference type="ChEBI" id="CHEBI:57783"/>
        <dbReference type="ChEBI" id="CHEBI:58349"/>
        <dbReference type="ChEBI" id="CHEBI:78442"/>
        <dbReference type="ChEBI" id="CHEBI:78520"/>
        <dbReference type="EC" id="1.2.1.70"/>
    </reaction>
</comment>
<dbReference type="InterPro" id="IPR036291">
    <property type="entry name" value="NAD(P)-bd_dom_sf"/>
</dbReference>
<dbReference type="Pfam" id="PF05201">
    <property type="entry name" value="GlutR_N"/>
    <property type="match status" value="1"/>
</dbReference>
<dbReference type="SUPFAM" id="SSF51735">
    <property type="entry name" value="NAD(P)-binding Rossmann-fold domains"/>
    <property type="match status" value="1"/>
</dbReference>
<keyword evidence="6" id="KW-0149">Chlorophyll biosynthesis</keyword>
<dbReference type="SUPFAM" id="SSF69075">
    <property type="entry name" value="Glutamyl tRNA-reductase dimerization domain"/>
    <property type="match status" value="1"/>
</dbReference>
<keyword evidence="5 9" id="KW-0560">Oxidoreductase</keyword>
<feature type="domain" description="Quinate/shikimate 5-dehydrogenase/glutamyl-tRNA reductase" evidence="11">
    <location>
        <begin position="283"/>
        <end position="424"/>
    </location>
</feature>
<keyword evidence="7 9" id="KW-0627">Porphyrin biosynthesis</keyword>
<dbReference type="Gene3D" id="3.30.460.30">
    <property type="entry name" value="Glutamyl-tRNA reductase, N-terminal domain"/>
    <property type="match status" value="1"/>
</dbReference>
<dbReference type="EMBL" id="JBFOLK010000012">
    <property type="protein sequence ID" value="KAL2471514.1"/>
    <property type="molecule type" value="Genomic_DNA"/>
</dbReference>
<evidence type="ECO:0000256" key="2">
    <source>
        <dbReference type="ARBA" id="ARBA00005916"/>
    </source>
</evidence>
<dbReference type="InterPro" id="IPR015895">
    <property type="entry name" value="4pyrrol_synth_GluRdtase_N"/>
</dbReference>
<comment type="caution">
    <text evidence="13">The sequence shown here is derived from an EMBL/GenBank/DDBJ whole genome shotgun (WGS) entry which is preliminary data.</text>
</comment>
<evidence type="ECO:0000256" key="6">
    <source>
        <dbReference type="ARBA" id="ARBA00023171"/>
    </source>
</evidence>
<name>A0ABD1Q5P8_9LAMI</name>
<reference evidence="14" key="1">
    <citation type="submission" date="2024-07" db="EMBL/GenBank/DDBJ databases">
        <title>Two chromosome-level genome assemblies of Korean endemic species Abeliophyllum distichum and Forsythia ovata (Oleaceae).</title>
        <authorList>
            <person name="Jang H."/>
        </authorList>
    </citation>
    <scope>NUCLEOTIDE SEQUENCE [LARGE SCALE GENOMIC DNA]</scope>
</reference>
<evidence type="ECO:0000259" key="12">
    <source>
        <dbReference type="Pfam" id="PF05201"/>
    </source>
</evidence>
<dbReference type="InterPro" id="IPR015896">
    <property type="entry name" value="4pyrrol_synth_GluRdtase_dimer"/>
</dbReference>
<dbReference type="GO" id="GO:0006783">
    <property type="term" value="P:heme biosynthetic process"/>
    <property type="evidence" value="ECO:0007669"/>
    <property type="project" value="UniProtKB-ARBA"/>
</dbReference>
<dbReference type="Pfam" id="PF00745">
    <property type="entry name" value="GlutR_dimer"/>
    <property type="match status" value="1"/>
</dbReference>
<dbReference type="PROSITE" id="PS00747">
    <property type="entry name" value="GLUTR"/>
    <property type="match status" value="1"/>
</dbReference>
<evidence type="ECO:0000256" key="7">
    <source>
        <dbReference type="ARBA" id="ARBA00023244"/>
    </source>
</evidence>
<dbReference type="Proteomes" id="UP001604336">
    <property type="component" value="Unassembled WGS sequence"/>
</dbReference>
<dbReference type="Pfam" id="PF01488">
    <property type="entry name" value="Shikimate_DH"/>
    <property type="match status" value="1"/>
</dbReference>
<dbReference type="AlphaFoldDB" id="A0ABD1Q5P8"/>
<evidence type="ECO:0000256" key="3">
    <source>
        <dbReference type="ARBA" id="ARBA00012970"/>
    </source>
</evidence>
<evidence type="ECO:0000256" key="8">
    <source>
        <dbReference type="ARBA" id="ARBA00047464"/>
    </source>
</evidence>
<evidence type="ECO:0000313" key="13">
    <source>
        <dbReference type="EMBL" id="KAL2471514.1"/>
    </source>
</evidence>
<dbReference type="SUPFAM" id="SSF69742">
    <property type="entry name" value="Glutamyl tRNA-reductase catalytic, N-terminal domain"/>
    <property type="match status" value="1"/>
</dbReference>
<feature type="domain" description="Glutamyl-tRNA reductase N-terminal" evidence="12">
    <location>
        <begin position="117"/>
        <end position="267"/>
    </location>
</feature>
<sequence>MAVSSTFAGAKIETLLVSNTTSSSMSMSASASPATIGLLCKPAAAVARAKRGHLIKNKRSNSRIISCEVASDTFVQTMGDKVDTTNVAAASSLSALELLKTSAADRYTKERSSIVVIGLSFHTTPVEMREKLAIPEAEWPRAIGDLCGLNHIEEAAVLSTCNRMEIYVVALSRHRGIKEVTEWMSKTSGIPVSEICQHRFLLHDKDATQHLFEVSAGLDSLVLGEGQILAQVKQVVKVGQGVVGFGRNISGLFKHAITVGKRVRTETNIAAGAVSVSSAAVELALMKLPESSHATARMLVIGAGKMGKLVIKHLVAKGCTKMVVVNRSEERVAAIREEIKDVEIIYKPLEEMLYCAAEADVVFTSTASETPLFFKEHATDLPPVCENFGGLRLFIDISVPRNVGSCVNDLETARVYNVDDLKEVVAANKEDRLRKAMEAQAIIGEESKQFEAWRDSLETVPTIKKLRAYAERIRTVELEKCLSKMGDDIPKKTRKAVDDLSRGIVNKILHGPMQHLRCDGSDSRTLSETLENMHALNRMFSLETEISVLEQKIRSKVEQNQK</sequence>
<dbReference type="GO" id="GO:0015995">
    <property type="term" value="P:chlorophyll biosynthetic process"/>
    <property type="evidence" value="ECO:0007669"/>
    <property type="project" value="UniProtKB-KW"/>
</dbReference>